<reference evidence="2" key="1">
    <citation type="journal article" date="2019" name="Environ. Microbiol.">
        <title>Fungal ecological strategies reflected in gene transcription - a case study of two litter decomposers.</title>
        <authorList>
            <person name="Barbi F."/>
            <person name="Kohler A."/>
            <person name="Barry K."/>
            <person name="Baskaran P."/>
            <person name="Daum C."/>
            <person name="Fauchery L."/>
            <person name="Ihrmark K."/>
            <person name="Kuo A."/>
            <person name="LaButti K."/>
            <person name="Lipzen A."/>
            <person name="Morin E."/>
            <person name="Grigoriev I.V."/>
            <person name="Henrissat B."/>
            <person name="Lindahl B."/>
            <person name="Martin F."/>
        </authorList>
    </citation>
    <scope>NUCLEOTIDE SEQUENCE</scope>
    <source>
        <strain evidence="2">JB14</strain>
    </source>
</reference>
<dbReference type="PANTHER" id="PTHR46791">
    <property type="entry name" value="EXPRESSED PROTEIN"/>
    <property type="match status" value="1"/>
</dbReference>
<feature type="non-terminal residue" evidence="2">
    <location>
        <position position="219"/>
    </location>
</feature>
<proteinExistence type="predicted"/>
<dbReference type="OrthoDB" id="3252187at2759"/>
<feature type="domain" description="Integrase core" evidence="1">
    <location>
        <begin position="1"/>
        <end position="105"/>
    </location>
</feature>
<name>A0A6A4IGN4_9AGAR</name>
<evidence type="ECO:0000313" key="3">
    <source>
        <dbReference type="Proteomes" id="UP000799118"/>
    </source>
</evidence>
<dbReference type="InterPro" id="IPR058913">
    <property type="entry name" value="Integrase_dom_put"/>
</dbReference>
<dbReference type="Proteomes" id="UP000799118">
    <property type="component" value="Unassembled WGS sequence"/>
</dbReference>
<dbReference type="AlphaFoldDB" id="A0A6A4IGN4"/>
<sequence>MEMIQGDGRGSYIWGRSVHNTRIERLWADVTVGVGATWHQLFTDLEVEHDMQVNNPNHVWLLQHLFLRTINSQLEFWANSWNLHPISIRSGPNRRPEDMFGFDMLVHGLRGDSLEEYLMDEELELFGIDWDAYQEVTVLRQLRSNYANKSTSSWLRRRGPPPELSEVLVVAPSAVLSQEQTDFLDVAVAGIHRSSSAADVYALWTQALVVARILQPDHF</sequence>
<gene>
    <name evidence="2" type="ORF">BT96DRAFT_767153</name>
</gene>
<dbReference type="PANTHER" id="PTHR46791:SF5">
    <property type="entry name" value="CLR5 DOMAIN-CONTAINING PROTEIN-RELATED"/>
    <property type="match status" value="1"/>
</dbReference>
<dbReference type="EMBL" id="ML769391">
    <property type="protein sequence ID" value="KAE9408428.1"/>
    <property type="molecule type" value="Genomic_DNA"/>
</dbReference>
<evidence type="ECO:0000313" key="2">
    <source>
        <dbReference type="EMBL" id="KAE9408428.1"/>
    </source>
</evidence>
<dbReference type="Pfam" id="PF24764">
    <property type="entry name" value="rva_4"/>
    <property type="match status" value="1"/>
</dbReference>
<keyword evidence="3" id="KW-1185">Reference proteome</keyword>
<protein>
    <recommendedName>
        <fullName evidence="1">Integrase core domain-containing protein</fullName>
    </recommendedName>
</protein>
<accession>A0A6A4IGN4</accession>
<evidence type="ECO:0000259" key="1">
    <source>
        <dbReference type="Pfam" id="PF24764"/>
    </source>
</evidence>
<organism evidence="2 3">
    <name type="scientific">Gymnopus androsaceus JB14</name>
    <dbReference type="NCBI Taxonomy" id="1447944"/>
    <lineage>
        <taxon>Eukaryota</taxon>
        <taxon>Fungi</taxon>
        <taxon>Dikarya</taxon>
        <taxon>Basidiomycota</taxon>
        <taxon>Agaricomycotina</taxon>
        <taxon>Agaricomycetes</taxon>
        <taxon>Agaricomycetidae</taxon>
        <taxon>Agaricales</taxon>
        <taxon>Marasmiineae</taxon>
        <taxon>Omphalotaceae</taxon>
        <taxon>Gymnopus</taxon>
    </lineage>
</organism>